<proteinExistence type="predicted"/>
<keyword evidence="2" id="KW-1185">Reference proteome</keyword>
<sequence length="175" mass="19479">YARSMLTCLAGYALHNPKPLSELSKEYLRHGVNVGDVGFVRWDGTFDFLFNICPSNNGLINPSKLPDGFSLKTPDHSATRDLDPVPHDTCLFQSPITRTESGEYICEGSEGAILELPEGAVQDEAMNVLPFEKLAARYGVQWYDYTMTRGRKISNGSLYLITSFTKCSQWGIAVF</sequence>
<reference evidence="1 2" key="1">
    <citation type="submission" date="2014-04" db="EMBL/GenBank/DDBJ databases">
        <title>Evolutionary Origins and Diversification of the Mycorrhizal Mutualists.</title>
        <authorList>
            <consortium name="DOE Joint Genome Institute"/>
            <consortium name="Mycorrhizal Genomics Consortium"/>
            <person name="Kohler A."/>
            <person name="Kuo A."/>
            <person name="Nagy L.G."/>
            <person name="Floudas D."/>
            <person name="Copeland A."/>
            <person name="Barry K.W."/>
            <person name="Cichocki N."/>
            <person name="Veneault-Fourrey C."/>
            <person name="LaButti K."/>
            <person name="Lindquist E.A."/>
            <person name="Lipzen A."/>
            <person name="Lundell T."/>
            <person name="Morin E."/>
            <person name="Murat C."/>
            <person name="Riley R."/>
            <person name="Ohm R."/>
            <person name="Sun H."/>
            <person name="Tunlid A."/>
            <person name="Henrissat B."/>
            <person name="Grigoriev I.V."/>
            <person name="Hibbett D.S."/>
            <person name="Martin F."/>
        </authorList>
    </citation>
    <scope>NUCLEOTIDE SEQUENCE [LARGE SCALE GENOMIC DNA]</scope>
    <source>
        <strain evidence="1 2">Koide BX008</strain>
    </source>
</reference>
<evidence type="ECO:0000313" key="1">
    <source>
        <dbReference type="EMBL" id="KIL58911.1"/>
    </source>
</evidence>
<gene>
    <name evidence="1" type="ORF">M378DRAFT_46242</name>
</gene>
<name>A0A0C2WQB9_AMAMK</name>
<accession>A0A0C2WQB9</accession>
<dbReference type="OrthoDB" id="3222453at2759"/>
<feature type="non-terminal residue" evidence="1">
    <location>
        <position position="175"/>
    </location>
</feature>
<dbReference type="EMBL" id="KN818326">
    <property type="protein sequence ID" value="KIL58911.1"/>
    <property type="molecule type" value="Genomic_DNA"/>
</dbReference>
<protein>
    <submittedName>
        <fullName evidence="1">Uncharacterized protein</fullName>
    </submittedName>
</protein>
<feature type="non-terminal residue" evidence="1">
    <location>
        <position position="1"/>
    </location>
</feature>
<dbReference type="InParanoid" id="A0A0C2WQB9"/>
<dbReference type="Proteomes" id="UP000054549">
    <property type="component" value="Unassembled WGS sequence"/>
</dbReference>
<dbReference type="HOGENOM" id="CLU_021108_5_1_1"/>
<organism evidence="1 2">
    <name type="scientific">Amanita muscaria (strain Koide BX008)</name>
    <dbReference type="NCBI Taxonomy" id="946122"/>
    <lineage>
        <taxon>Eukaryota</taxon>
        <taxon>Fungi</taxon>
        <taxon>Dikarya</taxon>
        <taxon>Basidiomycota</taxon>
        <taxon>Agaricomycotina</taxon>
        <taxon>Agaricomycetes</taxon>
        <taxon>Agaricomycetidae</taxon>
        <taxon>Agaricales</taxon>
        <taxon>Pluteineae</taxon>
        <taxon>Amanitaceae</taxon>
        <taxon>Amanita</taxon>
    </lineage>
</organism>
<dbReference type="AlphaFoldDB" id="A0A0C2WQB9"/>
<evidence type="ECO:0000313" key="2">
    <source>
        <dbReference type="Proteomes" id="UP000054549"/>
    </source>
</evidence>